<dbReference type="AlphaFoldDB" id="A0A9P9JVN0"/>
<dbReference type="Proteomes" id="UP000736672">
    <property type="component" value="Unassembled WGS sequence"/>
</dbReference>
<keyword evidence="3" id="KW-1185">Reference proteome</keyword>
<feature type="compositionally biased region" description="Polar residues" evidence="1">
    <location>
        <begin position="106"/>
        <end position="118"/>
    </location>
</feature>
<feature type="region of interest" description="Disordered" evidence="1">
    <location>
        <begin position="86"/>
        <end position="146"/>
    </location>
</feature>
<dbReference type="EMBL" id="JAGTJS010000027">
    <property type="protein sequence ID" value="KAH7234120.1"/>
    <property type="molecule type" value="Genomic_DNA"/>
</dbReference>
<evidence type="ECO:0000313" key="3">
    <source>
        <dbReference type="Proteomes" id="UP000736672"/>
    </source>
</evidence>
<gene>
    <name evidence="2" type="ORF">B0J15DRAFT_408630</name>
</gene>
<reference evidence="2" key="1">
    <citation type="journal article" date="2021" name="Nat. Commun.">
        <title>Genetic determinants of endophytism in the Arabidopsis root mycobiome.</title>
        <authorList>
            <person name="Mesny F."/>
            <person name="Miyauchi S."/>
            <person name="Thiergart T."/>
            <person name="Pickel B."/>
            <person name="Atanasova L."/>
            <person name="Karlsson M."/>
            <person name="Huettel B."/>
            <person name="Barry K.W."/>
            <person name="Haridas S."/>
            <person name="Chen C."/>
            <person name="Bauer D."/>
            <person name="Andreopoulos W."/>
            <person name="Pangilinan J."/>
            <person name="LaButti K."/>
            <person name="Riley R."/>
            <person name="Lipzen A."/>
            <person name="Clum A."/>
            <person name="Drula E."/>
            <person name="Henrissat B."/>
            <person name="Kohler A."/>
            <person name="Grigoriev I.V."/>
            <person name="Martin F.M."/>
            <person name="Hacquard S."/>
        </authorList>
    </citation>
    <scope>NUCLEOTIDE SEQUENCE</scope>
    <source>
        <strain evidence="2">FSSC 5 MPI-SDFR-AT-0091</strain>
    </source>
</reference>
<evidence type="ECO:0000256" key="1">
    <source>
        <dbReference type="SAM" id="MobiDB-lite"/>
    </source>
</evidence>
<name>A0A9P9JVN0_FUSSL</name>
<proteinExistence type="predicted"/>
<dbReference type="OrthoDB" id="5070997at2759"/>
<evidence type="ECO:0000313" key="2">
    <source>
        <dbReference type="EMBL" id="KAH7234120.1"/>
    </source>
</evidence>
<sequence length="146" mass="16356">MSSDWDRVPSDAGFDSWNDLKLAADERAEEITAELEAKRAERDAKFAAEMERKELEWAQTLRRRLAMKPTELERGQAMGGMLVMKQLPEMRPNDGRASQGFGGGDQSESPARNGQKAQQEMVKTPADQGTKANEKRKRGKQPINGH</sequence>
<accession>A0A9P9JVN0</accession>
<comment type="caution">
    <text evidence="2">The sequence shown here is derived from an EMBL/GenBank/DDBJ whole genome shotgun (WGS) entry which is preliminary data.</text>
</comment>
<organism evidence="2 3">
    <name type="scientific">Fusarium solani</name>
    <name type="common">Filamentous fungus</name>
    <dbReference type="NCBI Taxonomy" id="169388"/>
    <lineage>
        <taxon>Eukaryota</taxon>
        <taxon>Fungi</taxon>
        <taxon>Dikarya</taxon>
        <taxon>Ascomycota</taxon>
        <taxon>Pezizomycotina</taxon>
        <taxon>Sordariomycetes</taxon>
        <taxon>Hypocreomycetidae</taxon>
        <taxon>Hypocreales</taxon>
        <taxon>Nectriaceae</taxon>
        <taxon>Fusarium</taxon>
        <taxon>Fusarium solani species complex</taxon>
    </lineage>
</organism>
<protein>
    <submittedName>
        <fullName evidence="2">Uncharacterized protein</fullName>
    </submittedName>
</protein>